<dbReference type="InterPro" id="IPR050194">
    <property type="entry name" value="Glycosyltransferase_grp1"/>
</dbReference>
<protein>
    <submittedName>
        <fullName evidence="2">Glycosyltransferase family 4 protein</fullName>
    </submittedName>
</protein>
<dbReference type="SUPFAM" id="SSF53756">
    <property type="entry name" value="UDP-Glycosyltransferase/glycogen phosphorylase"/>
    <property type="match status" value="1"/>
</dbReference>
<name>A0A5C6RMY2_9FLAO</name>
<feature type="domain" description="Glycosyl transferase family 1" evidence="1">
    <location>
        <begin position="194"/>
        <end position="356"/>
    </location>
</feature>
<gene>
    <name evidence="2" type="ORF">FRY74_12635</name>
</gene>
<evidence type="ECO:0000259" key="1">
    <source>
        <dbReference type="Pfam" id="PF00534"/>
    </source>
</evidence>
<dbReference type="OrthoDB" id="9790710at2"/>
<dbReference type="PANTHER" id="PTHR45947">
    <property type="entry name" value="SULFOQUINOVOSYL TRANSFERASE SQD2"/>
    <property type="match status" value="1"/>
</dbReference>
<dbReference type="EMBL" id="VOOS01000007">
    <property type="protein sequence ID" value="TXB63711.1"/>
    <property type="molecule type" value="Genomic_DNA"/>
</dbReference>
<keyword evidence="3" id="KW-1185">Reference proteome</keyword>
<dbReference type="Gene3D" id="3.40.50.2000">
    <property type="entry name" value="Glycogen Phosphorylase B"/>
    <property type="match status" value="2"/>
</dbReference>
<evidence type="ECO:0000313" key="2">
    <source>
        <dbReference type="EMBL" id="TXB63711.1"/>
    </source>
</evidence>
<dbReference type="CDD" id="cd03801">
    <property type="entry name" value="GT4_PimA-like"/>
    <property type="match status" value="1"/>
</dbReference>
<dbReference type="RefSeq" id="WP_147102180.1">
    <property type="nucleotide sequence ID" value="NZ_VOOS01000007.1"/>
</dbReference>
<comment type="caution">
    <text evidence="2">The sequence shown here is derived from an EMBL/GenBank/DDBJ whole genome shotgun (WGS) entry which is preliminary data.</text>
</comment>
<dbReference type="GO" id="GO:0016757">
    <property type="term" value="F:glycosyltransferase activity"/>
    <property type="evidence" value="ECO:0007669"/>
    <property type="project" value="InterPro"/>
</dbReference>
<dbReference type="InterPro" id="IPR001296">
    <property type="entry name" value="Glyco_trans_1"/>
</dbReference>
<keyword evidence="2" id="KW-0808">Transferase</keyword>
<sequence length="383" mass="44105">MKILIFATHPIQYQVPIYRELSKNYDLKVIYLLEQTKKGHADAGFGVEFEWDIPLTDGYQHQYLKNKAETASSSSYKGVILDGEELKDLTQMEKPDLVFINGWFPKALKQIINYCYKNNIKTICRGDSTLLMTSHPLKRIIKEIYIRSIVRKITAFLYVGEENKKYYLHYGVKENQLYPGLHCINTPFFEKKFNEIKKREWNQEHINIGFAGKFIDIKRPLLIVSAIANSKYQKQLTLQLIGDGPLKVEIENAAKKLNVNINFLGFLNQSEIVEKGYQHIDFLVLSSRSETWGLVINEVMTGGIPAIVSDTVGCNTDLIEEEKTGFVFRSGDATDLSQKIDKMVEILSSKNDMNKNVLNHIKKYSLEETIKGYKKAIEYICFK</sequence>
<reference evidence="2 3" key="1">
    <citation type="submission" date="2019-08" db="EMBL/GenBank/DDBJ databases">
        <title>Genome of Vicingus serpentipes NCIMB 15042.</title>
        <authorList>
            <person name="Bowman J.P."/>
        </authorList>
    </citation>
    <scope>NUCLEOTIDE SEQUENCE [LARGE SCALE GENOMIC DNA]</scope>
    <source>
        <strain evidence="2 3">NCIMB 15042</strain>
    </source>
</reference>
<dbReference type="AlphaFoldDB" id="A0A5C6RMY2"/>
<dbReference type="Pfam" id="PF00534">
    <property type="entry name" value="Glycos_transf_1"/>
    <property type="match status" value="1"/>
</dbReference>
<evidence type="ECO:0000313" key="3">
    <source>
        <dbReference type="Proteomes" id="UP000321721"/>
    </source>
</evidence>
<dbReference type="Proteomes" id="UP000321721">
    <property type="component" value="Unassembled WGS sequence"/>
</dbReference>
<accession>A0A5C6RMY2</accession>
<dbReference type="PANTHER" id="PTHR45947:SF3">
    <property type="entry name" value="SULFOQUINOVOSYL TRANSFERASE SQD2"/>
    <property type="match status" value="1"/>
</dbReference>
<organism evidence="2 3">
    <name type="scientific">Vicingus serpentipes</name>
    <dbReference type="NCBI Taxonomy" id="1926625"/>
    <lineage>
        <taxon>Bacteria</taxon>
        <taxon>Pseudomonadati</taxon>
        <taxon>Bacteroidota</taxon>
        <taxon>Flavobacteriia</taxon>
        <taxon>Flavobacteriales</taxon>
        <taxon>Vicingaceae</taxon>
        <taxon>Vicingus</taxon>
    </lineage>
</organism>
<proteinExistence type="predicted"/>